<dbReference type="OrthoDB" id="4771724at2759"/>
<reference evidence="2" key="1">
    <citation type="journal article" date="2015" name="BMC Genomics">
        <title>Genomic and transcriptomic analysis of the endophytic fungus Pestalotiopsis fici reveals its lifestyle and high potential for synthesis of natural products.</title>
        <authorList>
            <person name="Wang X."/>
            <person name="Zhang X."/>
            <person name="Liu L."/>
            <person name="Xiang M."/>
            <person name="Wang W."/>
            <person name="Sun X."/>
            <person name="Che Y."/>
            <person name="Guo L."/>
            <person name="Liu G."/>
            <person name="Guo L."/>
            <person name="Wang C."/>
            <person name="Yin W.B."/>
            <person name="Stadler M."/>
            <person name="Zhang X."/>
            <person name="Liu X."/>
        </authorList>
    </citation>
    <scope>NUCLEOTIDE SEQUENCE [LARGE SCALE GENOMIC DNA]</scope>
    <source>
        <strain evidence="2">W106-1 / CGMCC3.15140</strain>
    </source>
</reference>
<gene>
    <name evidence="1" type="ORF">PFICI_00234</name>
</gene>
<dbReference type="KEGG" id="pfy:PFICI_00234"/>
<dbReference type="AlphaFoldDB" id="W3XMB0"/>
<dbReference type="GeneID" id="19265247"/>
<dbReference type="Proteomes" id="UP000030651">
    <property type="component" value="Unassembled WGS sequence"/>
</dbReference>
<dbReference type="RefSeq" id="XP_007827006.1">
    <property type="nucleotide sequence ID" value="XM_007828815.1"/>
</dbReference>
<dbReference type="HOGENOM" id="CLU_1023449_0_0_1"/>
<sequence>MCLLVNTYKTCALFGHPIDDTNAHGFEMVLCDEAEANNDTFGECSSVETRNIADCSYPLCTECDAADKEMRRQVEAILELNEEAGAIETPVVTEDFVQRLRGIPIDRSRAPGVSVEDMLHFLRQGTIRDVPEVDQRRAEAWARCKRRELGSKGDLPTTTRQMFAHWLVMACKVRHIMAARRLARAEGDGHRDILLESLTTQTSLASVYRARLVNLGVFEKYLLLAGICEFPTRATWLSSELDAISEEVDLEISKTDQKVDVADPVTSGRVEL</sequence>
<dbReference type="EMBL" id="KI912109">
    <property type="protein sequence ID" value="ETS86406.1"/>
    <property type="molecule type" value="Genomic_DNA"/>
</dbReference>
<organism evidence="1 2">
    <name type="scientific">Pestalotiopsis fici (strain W106-1 / CGMCC3.15140)</name>
    <dbReference type="NCBI Taxonomy" id="1229662"/>
    <lineage>
        <taxon>Eukaryota</taxon>
        <taxon>Fungi</taxon>
        <taxon>Dikarya</taxon>
        <taxon>Ascomycota</taxon>
        <taxon>Pezizomycotina</taxon>
        <taxon>Sordariomycetes</taxon>
        <taxon>Xylariomycetidae</taxon>
        <taxon>Amphisphaeriales</taxon>
        <taxon>Sporocadaceae</taxon>
        <taxon>Pestalotiopsis</taxon>
    </lineage>
</organism>
<name>W3XMB0_PESFW</name>
<evidence type="ECO:0000313" key="2">
    <source>
        <dbReference type="Proteomes" id="UP000030651"/>
    </source>
</evidence>
<dbReference type="InParanoid" id="W3XMB0"/>
<keyword evidence="2" id="KW-1185">Reference proteome</keyword>
<protein>
    <submittedName>
        <fullName evidence="1">Uncharacterized protein</fullName>
    </submittedName>
</protein>
<proteinExistence type="predicted"/>
<evidence type="ECO:0000313" key="1">
    <source>
        <dbReference type="EMBL" id="ETS86406.1"/>
    </source>
</evidence>
<accession>W3XMB0</accession>